<dbReference type="Gene3D" id="3.90.1170.50">
    <property type="entry name" value="Aldehyde oxidase/xanthine dehydrogenase, a/b hammerhead"/>
    <property type="match status" value="1"/>
</dbReference>
<dbReference type="RefSeq" id="WP_123695096.1">
    <property type="nucleotide sequence ID" value="NZ_AP019700.1"/>
</dbReference>
<evidence type="ECO:0000259" key="1">
    <source>
        <dbReference type="SMART" id="SM01008"/>
    </source>
</evidence>
<dbReference type="OrthoDB" id="9767994at2"/>
<dbReference type="Pfam" id="PF20256">
    <property type="entry name" value="MoCoBD_2"/>
    <property type="match status" value="2"/>
</dbReference>
<dbReference type="PIRSF" id="PIRSF036389">
    <property type="entry name" value="IOR_B"/>
    <property type="match status" value="1"/>
</dbReference>
<dbReference type="InterPro" id="IPR006311">
    <property type="entry name" value="TAT_signal"/>
</dbReference>
<gene>
    <name evidence="2" type="ORF">EDC65_5178</name>
</gene>
<reference evidence="2 3" key="1">
    <citation type="submission" date="2018-11" db="EMBL/GenBank/DDBJ databases">
        <title>Genomic Encyclopedia of Type Strains, Phase IV (KMG-IV): sequencing the most valuable type-strain genomes for metagenomic binning, comparative biology and taxonomic classification.</title>
        <authorList>
            <person name="Goeker M."/>
        </authorList>
    </citation>
    <scope>NUCLEOTIDE SEQUENCE [LARGE SCALE GENOMIC DNA]</scope>
    <source>
        <strain evidence="2 3">DSM 5900</strain>
    </source>
</reference>
<dbReference type="AlphaFoldDB" id="A0A3N1KPT6"/>
<dbReference type="InterPro" id="IPR000674">
    <property type="entry name" value="Ald_Oxase/Xan_DH_a/b"/>
</dbReference>
<organism evidence="2 3">
    <name type="scientific">Stella humosa</name>
    <dbReference type="NCBI Taxonomy" id="94"/>
    <lineage>
        <taxon>Bacteria</taxon>
        <taxon>Pseudomonadati</taxon>
        <taxon>Pseudomonadota</taxon>
        <taxon>Alphaproteobacteria</taxon>
        <taxon>Rhodospirillales</taxon>
        <taxon>Stellaceae</taxon>
        <taxon>Stella</taxon>
    </lineage>
</organism>
<dbReference type="PANTHER" id="PTHR47495">
    <property type="entry name" value="ALDEHYDE DEHYDROGENASE"/>
    <property type="match status" value="1"/>
</dbReference>
<sequence length="728" mass="77525">MGIVTKLSRRKFLVATATAGGGMALAWTVPGGILDALAQTTMPQPALGAEVGIWVVIHPDDTTVVRIARSEMGQGTLTGLAQLVAEDLECDWSKVQAEYIPPEVNLANKRAWGDMSTGGSRGIRTSVDYVRKGGAAARMMLVQAAATKLGVPAGELTAENSVVTHKASGRSLRYGELAEAAAKLEVPKDIPLKAEKDWKVIGKGVKRLDTVDKLNGKQIYAIDVILPDMLNAAIAQCPVFGGTLTSFDAEKIKGMKGVRHVLKVDDSTVAVVADTWWQAKTALDALPIVWNEGPHANVSSQSIAAFLKEGLDAKDAAAGHVIGDAPKAIAAAAKKVEGVYGTPFLNHATLEPMNCTAKVSAEGVEIWVASQNGDASLAAAAEAGGVPLSKVKVNKLHLGGGFGRRGMQDYTRQAVLIAKQVPGRPVKMIWSREEDMQHGFYRPITQAKLVGGLDAEGNLTGLHMRISGQSILASVAPSRVVNGLDRLHMQGLLDDEFGYMAIPNLLVDHAMRNTHVPVGFWRGVNHNQNAIYLECFMDELAHAAGKDPLEFRRKLLAKNPKHLAVLNAAAEKAEYGKPLPPGVHRGICQNYGFGSYTAAVAEVSVSDKGKLKIHRIVAATDCGYALNPDQIAAQVEGSFVYGLSALLYSENTVEKGRIVEGNFDTYEVMKIEDMPKVETVIVPSGGFWGGVGEPTIAVAAPAVLNAIFAATGKRIRTLPLKHHDLAKA</sequence>
<name>A0A3N1KPT6_9PROT</name>
<comment type="caution">
    <text evidence="2">The sequence shown here is derived from an EMBL/GenBank/DDBJ whole genome shotgun (WGS) entry which is preliminary data.</text>
</comment>
<dbReference type="Pfam" id="PF02738">
    <property type="entry name" value="MoCoBD_1"/>
    <property type="match status" value="1"/>
</dbReference>
<dbReference type="Proteomes" id="UP000278222">
    <property type="component" value="Unassembled WGS sequence"/>
</dbReference>
<feature type="domain" description="Aldehyde oxidase/xanthine dehydrogenase a/b hammerhead" evidence="1">
    <location>
        <begin position="215"/>
        <end position="294"/>
    </location>
</feature>
<proteinExistence type="predicted"/>
<dbReference type="PANTHER" id="PTHR47495:SF2">
    <property type="entry name" value="ALDEHYDE DEHYDROGENASE"/>
    <property type="match status" value="1"/>
</dbReference>
<accession>A0A3N1KPT6</accession>
<dbReference type="SUPFAM" id="SSF56003">
    <property type="entry name" value="Molybdenum cofactor-binding domain"/>
    <property type="match status" value="2"/>
</dbReference>
<dbReference type="InterPro" id="IPR046867">
    <property type="entry name" value="AldOxase/xan_DH_MoCoBD2"/>
</dbReference>
<dbReference type="GO" id="GO:0016491">
    <property type="term" value="F:oxidoreductase activity"/>
    <property type="evidence" value="ECO:0007669"/>
    <property type="project" value="InterPro"/>
</dbReference>
<dbReference type="NCBIfam" id="TIGR01409">
    <property type="entry name" value="TAT_signal_seq"/>
    <property type="match status" value="1"/>
</dbReference>
<dbReference type="SMART" id="SM01008">
    <property type="entry name" value="Ald_Xan_dh_C"/>
    <property type="match status" value="1"/>
</dbReference>
<dbReference type="InterPro" id="IPR037165">
    <property type="entry name" value="AldOxase/xan_DH_Mopterin-bd_sf"/>
</dbReference>
<dbReference type="InterPro" id="IPR019546">
    <property type="entry name" value="TAT_signal_bac_arc"/>
</dbReference>
<evidence type="ECO:0000313" key="2">
    <source>
        <dbReference type="EMBL" id="ROP81322.1"/>
    </source>
</evidence>
<dbReference type="Gene3D" id="3.30.365.10">
    <property type="entry name" value="Aldehyde oxidase/xanthine dehydrogenase, molybdopterin binding domain"/>
    <property type="match status" value="4"/>
</dbReference>
<dbReference type="InterPro" id="IPR012368">
    <property type="entry name" value="OxRdtase_Mopterin-bd_su_IorB"/>
</dbReference>
<dbReference type="InterPro" id="IPR052516">
    <property type="entry name" value="N-heterocyclic_Hydroxylase"/>
</dbReference>
<dbReference type="InterPro" id="IPR008274">
    <property type="entry name" value="AldOxase/xan_DH_MoCoBD1"/>
</dbReference>
<dbReference type="EMBL" id="RJKX01000018">
    <property type="protein sequence ID" value="ROP81322.1"/>
    <property type="molecule type" value="Genomic_DNA"/>
</dbReference>
<evidence type="ECO:0000313" key="3">
    <source>
        <dbReference type="Proteomes" id="UP000278222"/>
    </source>
</evidence>
<keyword evidence="3" id="KW-1185">Reference proteome</keyword>
<dbReference type="PROSITE" id="PS51318">
    <property type="entry name" value="TAT"/>
    <property type="match status" value="1"/>
</dbReference>
<protein>
    <submittedName>
        <fullName evidence="2">Isoquinoline 1-oxidoreductase beta subunit</fullName>
    </submittedName>
</protein>